<feature type="region of interest" description="Disordered" evidence="1">
    <location>
        <begin position="1"/>
        <end position="26"/>
    </location>
</feature>
<evidence type="ECO:0000256" key="1">
    <source>
        <dbReference type="SAM" id="MobiDB-lite"/>
    </source>
</evidence>
<evidence type="ECO:0000313" key="3">
    <source>
        <dbReference type="Proteomes" id="UP000032160"/>
    </source>
</evidence>
<gene>
    <name evidence="2" type="ORF">BN1012_Phect3148</name>
</gene>
<sequence length="50" mass="5431">MECVDAGTTAFGHHENEKSGDEASHDKAELCKSNQEILMFQAQCSCSKAL</sequence>
<dbReference type="EMBL" id="HG966617">
    <property type="protein sequence ID" value="CDO61360.1"/>
    <property type="molecule type" value="Genomic_DNA"/>
</dbReference>
<keyword evidence="3" id="KW-1185">Reference proteome</keyword>
<protein>
    <submittedName>
        <fullName evidence="2">Uncharacterized protein</fullName>
    </submittedName>
</protein>
<name>X5MNK5_9HYPH</name>
<dbReference type="KEGG" id="pect:BN1012_Phect3148"/>
<dbReference type="HOGENOM" id="CLU_3115812_0_0_5"/>
<dbReference type="AlphaFoldDB" id="X5MNK5"/>
<accession>X5MNK5</accession>
<proteinExistence type="predicted"/>
<feature type="compositionally biased region" description="Basic and acidic residues" evidence="1">
    <location>
        <begin position="12"/>
        <end position="26"/>
    </location>
</feature>
<reference evidence="2 3" key="1">
    <citation type="journal article" date="2014" name="Front. Genet.">
        <title>Genome and metabolic network of "Candidatus Phaeomarinobacter ectocarpi" Ec32, a new candidate genus of Alphaproteobacteria frequently associated with brown algae.</title>
        <authorList>
            <person name="Dittami S.M."/>
            <person name="Barbeyron T."/>
            <person name="Boyen C."/>
            <person name="Cambefort J."/>
            <person name="Collet G."/>
            <person name="Delage L."/>
            <person name="Gobet A."/>
            <person name="Groisillier A."/>
            <person name="Leblanc C."/>
            <person name="Michel G."/>
            <person name="Scornet D."/>
            <person name="Siegel A."/>
            <person name="Tapia J.E."/>
            <person name="Tonon T."/>
        </authorList>
    </citation>
    <scope>NUCLEOTIDE SEQUENCE [LARGE SCALE GENOMIC DNA]</scope>
    <source>
        <strain evidence="2 3">Ec32</strain>
    </source>
</reference>
<dbReference type="Proteomes" id="UP000032160">
    <property type="component" value="Chromosome I"/>
</dbReference>
<evidence type="ECO:0000313" key="2">
    <source>
        <dbReference type="EMBL" id="CDO61360.1"/>
    </source>
</evidence>
<organism evidence="2 3">
    <name type="scientific">Candidatus Phaeomarinibacter ectocarpi</name>
    <dbReference type="NCBI Taxonomy" id="1458461"/>
    <lineage>
        <taxon>Bacteria</taxon>
        <taxon>Pseudomonadati</taxon>
        <taxon>Pseudomonadota</taxon>
        <taxon>Alphaproteobacteria</taxon>
        <taxon>Hyphomicrobiales</taxon>
        <taxon>Parvibaculaceae</taxon>
        <taxon>Candidatus Phaeomarinibacter</taxon>
    </lineage>
</organism>